<dbReference type="RefSeq" id="YP_007676628.1">
    <property type="nucleotide sequence ID" value="NC_020869.1"/>
</dbReference>
<evidence type="ECO:0000256" key="1">
    <source>
        <dbReference type="SAM" id="MobiDB-lite"/>
    </source>
</evidence>
<gene>
    <name evidence="2" type="ORF">TVSG_00023</name>
</gene>
<evidence type="ECO:0000313" key="3">
    <source>
        <dbReference type="Proteomes" id="UP000202230"/>
    </source>
</evidence>
<dbReference type="OrthoDB" id="16745at10239"/>
<dbReference type="InterPro" id="IPR050149">
    <property type="entry name" value="Collagen_superfamily"/>
</dbReference>
<sequence length="864" mass="93596">MPYFEDPAISEVTWEDVTDKPVTFPPDVHSHDYLPLSGGDIDNGGQIRVTQSTVPEDNTYPSQFELISRRVGDSRYLLKGDAPGEVDLSDYATIVYVDENFAPIEHTHDGLEGPEGPPGPTGPEGPTGPTGPEGPTGPTGPEGPTGPTGPEGPTGPKGDKGDPGDPAPIDEYAPINHTHDYLPLAGGVINSNGQIRITQSTVPADNTYPSQFELISRRVADSRYLLKGDAPGEIDLSDYATVVYVDENFSLDGHVHEWSEITNKPGWLEKFTYTQNVGPDMFPVETTNFDIVASDSVTPTTDGVYNLGQDKLRWKFVYADEGRFSQYVEIGSITNRVRISFNEVNSTAVLDEPLILPRLPELYAEAAPKGYVDGEIQNHTHAYLPLTGGTLTGNITVPTQSVVSTDSTHPTDNQLVTKRITEDRYAKKAHLHNWVDIIGLTKPRLDYNTLVEYNVCGSDIVPDTNELLDLGKSNLRWKHVYTIDMEVEDDIKIGNDIRFIDENGANVCRLKYHPDGCEVEGHIFPDGDDVYDIGKPDMEWANVYSKSAVVSIGLYAGTVETDLLRVNSAISMNGNPINLIGAPVSNTDAVNKSYVDEAIAGITGSSGDWDSITGSNKPKINQTTGQSDVTVFQTDVEPFSSLLFSGSSSKPWLRTTTNQLACGASSNYITVADDLDMDSNRIVNVGTPTSGSDAATKTYVDDRVASVGATANIDWTDVSAAIAGINRLSMAVMTITQGGGINTSDSSEFMYIQLTIDLLELSGFPPNGGTYRGATVSYSIYDKTTKIYKDVGEYYISSVSSIIPTTTNVNLTSWTSSTYFTPMVKIHVSYELTVGSIVHTVDYGSRVVSFNSASPSAQSETVEF</sequence>
<accession>M4QPN9</accession>
<dbReference type="GeneID" id="15013272"/>
<keyword evidence="3" id="KW-1185">Reference proteome</keyword>
<dbReference type="KEGG" id="vg:15013272"/>
<evidence type="ECO:0000313" key="2">
    <source>
        <dbReference type="EMBL" id="AGH30823.1"/>
    </source>
</evidence>
<dbReference type="GO" id="GO:0030020">
    <property type="term" value="F:extracellular matrix structural constituent conferring tensile strength"/>
    <property type="evidence" value="ECO:0007669"/>
    <property type="project" value="TreeGrafter"/>
</dbReference>
<dbReference type="Proteomes" id="UP000202230">
    <property type="component" value="Segment"/>
</dbReference>
<dbReference type="GO" id="GO:0030198">
    <property type="term" value="P:extracellular matrix organization"/>
    <property type="evidence" value="ECO:0007669"/>
    <property type="project" value="TreeGrafter"/>
</dbReference>
<dbReference type="InterPro" id="IPR008160">
    <property type="entry name" value="Collagen"/>
</dbReference>
<dbReference type="Pfam" id="PF01391">
    <property type="entry name" value="Collagen"/>
    <property type="match status" value="1"/>
</dbReference>
<dbReference type="PANTHER" id="PTHR24023:SF1082">
    <property type="entry name" value="COLLAGEN TRIPLE HELIX REPEAT"/>
    <property type="match status" value="1"/>
</dbReference>
<organism evidence="2 3">
    <name type="scientific">Tetraselmis viridis virus S1</name>
    <dbReference type="NCBI Taxonomy" id="756285"/>
    <lineage>
        <taxon>Viruses</taxon>
        <taxon>Varidnaviria</taxon>
        <taxon>Bamfordvirae</taxon>
        <taxon>Preplasmiviricota</taxon>
        <taxon>Polisuviricotina</taxon>
        <taxon>Aquintoviricetes</taxon>
        <taxon>Archintovirales</taxon>
        <taxon>Phypoliviridae</taxon>
        <taxon>Tetrivirus</taxon>
        <taxon>Tetrivirus crimaeaense</taxon>
    </lineage>
</organism>
<feature type="region of interest" description="Disordered" evidence="1">
    <location>
        <begin position="105"/>
        <end position="174"/>
    </location>
</feature>
<dbReference type="PANTHER" id="PTHR24023">
    <property type="entry name" value="COLLAGEN ALPHA"/>
    <property type="match status" value="1"/>
</dbReference>
<proteinExistence type="predicted"/>
<reference evidence="2 3" key="1">
    <citation type="submission" date="2010-09" db="EMBL/GenBank/DDBJ databases">
        <title>The Genome Sequence of Tetraselmis viridis virus S1.</title>
        <authorList>
            <consortium name="The Broad Institute Genome Sequencing Platform"/>
            <person name="Henn M.R."/>
            <person name="Bratbak G."/>
            <person name="Levin J."/>
            <person name="Malboeuf C."/>
            <person name="Casali M."/>
            <person name="Russ C."/>
            <person name="Lennon N."/>
            <person name="Chapman S.B."/>
            <person name="Erlich R."/>
            <person name="Young S.K."/>
            <person name="Yandava C."/>
            <person name="Zeng Q."/>
            <person name="Fitzgerald M.F."/>
            <person name="Alvarado L."/>
            <person name="Anderson S."/>
            <person name="Berlin A."/>
            <person name="Chen Z."/>
            <person name="Freedman E."/>
            <person name="Gellesch M."/>
            <person name="Goldberg J."/>
            <person name="Green L."/>
            <person name="Griggs A."/>
            <person name="Gujja S."/>
            <person name="Heilman E."/>
            <person name="Heiman D."/>
            <person name="Hollinger A."/>
            <person name="Howarth C."/>
            <person name="Larson L."/>
            <person name="Mehta T."/>
            <person name="Neiman D."/>
            <person name="Pearson M."/>
            <person name="Roberts A."/>
            <person name="Ryan E."/>
            <person name="Saif S."/>
            <person name="Shea T."/>
            <person name="Shenoy N."/>
            <person name="Sisk P."/>
            <person name="Stolte C."/>
            <person name="Sykes S."/>
            <person name="White J."/>
            <person name="Haas B."/>
            <person name="Nusbaum C."/>
            <person name="Birren B."/>
        </authorList>
    </citation>
    <scope>NUCLEOTIDE SEQUENCE [LARGE SCALE GENOMIC DNA]</scope>
    <source>
        <strain evidence="2 3">S1</strain>
    </source>
</reference>
<name>M4QPN9_9VIRU</name>
<dbReference type="GO" id="GO:0005615">
    <property type="term" value="C:extracellular space"/>
    <property type="evidence" value="ECO:0007669"/>
    <property type="project" value="TreeGrafter"/>
</dbReference>
<dbReference type="GO" id="GO:0031012">
    <property type="term" value="C:extracellular matrix"/>
    <property type="evidence" value="ECO:0007669"/>
    <property type="project" value="TreeGrafter"/>
</dbReference>
<protein>
    <submittedName>
        <fullName evidence="2">Uncharacterized protein</fullName>
    </submittedName>
</protein>
<dbReference type="EMBL" id="HQ332143">
    <property type="protein sequence ID" value="AGH30823.1"/>
    <property type="molecule type" value="Genomic_DNA"/>
</dbReference>